<feature type="domain" description="VOC" evidence="1">
    <location>
        <begin position="11"/>
        <end position="121"/>
    </location>
</feature>
<evidence type="ECO:0000259" key="1">
    <source>
        <dbReference type="PROSITE" id="PS51819"/>
    </source>
</evidence>
<comment type="caution">
    <text evidence="2">The sequence shown here is derived from an EMBL/GenBank/DDBJ whole genome shotgun (WGS) entry which is preliminary data.</text>
</comment>
<protein>
    <submittedName>
        <fullName evidence="2">VOC family protein</fullName>
    </submittedName>
</protein>
<keyword evidence="3" id="KW-1185">Reference proteome</keyword>
<reference evidence="3" key="1">
    <citation type="journal article" date="2019" name="Int. J. Syst. Evol. Microbiol.">
        <title>The Global Catalogue of Microorganisms (GCM) 10K type strain sequencing project: providing services to taxonomists for standard genome sequencing and annotation.</title>
        <authorList>
            <consortium name="The Broad Institute Genomics Platform"/>
            <consortium name="The Broad Institute Genome Sequencing Center for Infectious Disease"/>
            <person name="Wu L."/>
            <person name="Ma J."/>
        </authorList>
    </citation>
    <scope>NUCLEOTIDE SEQUENCE [LARGE SCALE GENOMIC DNA]</scope>
    <source>
        <strain evidence="3">JCM 18401</strain>
    </source>
</reference>
<dbReference type="InterPro" id="IPR052164">
    <property type="entry name" value="Anthracycline_SecMetBiosynth"/>
</dbReference>
<organism evidence="2 3">
    <name type="scientific">Ferrimonas pelagia</name>
    <dbReference type="NCBI Taxonomy" id="1177826"/>
    <lineage>
        <taxon>Bacteria</taxon>
        <taxon>Pseudomonadati</taxon>
        <taxon>Pseudomonadota</taxon>
        <taxon>Gammaproteobacteria</taxon>
        <taxon>Alteromonadales</taxon>
        <taxon>Ferrimonadaceae</taxon>
        <taxon>Ferrimonas</taxon>
    </lineage>
</organism>
<accession>A0ABP9EQA4</accession>
<dbReference type="InterPro" id="IPR004360">
    <property type="entry name" value="Glyas_Fos-R_dOase_dom"/>
</dbReference>
<proteinExistence type="predicted"/>
<dbReference type="SUPFAM" id="SSF54593">
    <property type="entry name" value="Glyoxalase/Bleomycin resistance protein/Dihydroxybiphenyl dioxygenase"/>
    <property type="match status" value="1"/>
</dbReference>
<dbReference type="Proteomes" id="UP001499988">
    <property type="component" value="Unassembled WGS sequence"/>
</dbReference>
<dbReference type="InterPro" id="IPR029068">
    <property type="entry name" value="Glyas_Bleomycin-R_OHBP_Dase"/>
</dbReference>
<dbReference type="PANTHER" id="PTHR33993:SF1">
    <property type="entry name" value="GLYOXALASE FAMILY PROTEIN"/>
    <property type="match status" value="1"/>
</dbReference>
<dbReference type="PROSITE" id="PS51819">
    <property type="entry name" value="VOC"/>
    <property type="match status" value="1"/>
</dbReference>
<dbReference type="CDD" id="cd07247">
    <property type="entry name" value="SgaA_N_like"/>
    <property type="match status" value="1"/>
</dbReference>
<dbReference type="Gene3D" id="3.10.180.10">
    <property type="entry name" value="2,3-Dihydroxybiphenyl 1,2-Dioxygenase, domain 1"/>
    <property type="match status" value="1"/>
</dbReference>
<dbReference type="Pfam" id="PF00903">
    <property type="entry name" value="Glyoxalase"/>
    <property type="match status" value="1"/>
</dbReference>
<dbReference type="EMBL" id="BAABJZ010000023">
    <property type="protein sequence ID" value="GAA4882965.1"/>
    <property type="molecule type" value="Genomic_DNA"/>
</dbReference>
<evidence type="ECO:0000313" key="3">
    <source>
        <dbReference type="Proteomes" id="UP001499988"/>
    </source>
</evidence>
<sequence length="123" mass="13606">MAGHTMAQAQPISYLELPVRDMAASQDFFRQIFNWEFIDYGPDYASFTNAGVAGGFYRSELSARTEQGSALVVFYSADLEPLMQQVVAAGGTIAKAPFDFPGGRRFHFFDPSGNEFAVWSEQS</sequence>
<dbReference type="PANTHER" id="PTHR33993">
    <property type="entry name" value="GLYOXALASE-RELATED"/>
    <property type="match status" value="1"/>
</dbReference>
<evidence type="ECO:0000313" key="2">
    <source>
        <dbReference type="EMBL" id="GAA4882965.1"/>
    </source>
</evidence>
<gene>
    <name evidence="2" type="ORF">GCM10023333_16550</name>
</gene>
<dbReference type="InterPro" id="IPR037523">
    <property type="entry name" value="VOC_core"/>
</dbReference>
<name>A0ABP9EQA4_9GAMM</name>